<accession>A0AAD1UKB6</accession>
<organism evidence="1 2">
    <name type="scientific">Euplotes crassus</name>
    <dbReference type="NCBI Taxonomy" id="5936"/>
    <lineage>
        <taxon>Eukaryota</taxon>
        <taxon>Sar</taxon>
        <taxon>Alveolata</taxon>
        <taxon>Ciliophora</taxon>
        <taxon>Intramacronucleata</taxon>
        <taxon>Spirotrichea</taxon>
        <taxon>Hypotrichia</taxon>
        <taxon>Euplotida</taxon>
        <taxon>Euplotidae</taxon>
        <taxon>Moneuplotes</taxon>
    </lineage>
</organism>
<evidence type="ECO:0000313" key="2">
    <source>
        <dbReference type="Proteomes" id="UP001295684"/>
    </source>
</evidence>
<sequence length="125" mass="14111">MSDVEVSHPSKTPLSSHPLFHPSILHLFPKFQTTYLKPIPYQRVFYQNLKICTVTNFKNFRRKWAFQEEILGFVKKVGVLERELGILEILGIWGRGGKRGMGILGCGVVNVCLGGFGREGERCCG</sequence>
<protein>
    <submittedName>
        <fullName evidence="1">Uncharacterized protein</fullName>
    </submittedName>
</protein>
<dbReference type="EMBL" id="CAMPGE010009980">
    <property type="protein sequence ID" value="CAI2368838.1"/>
    <property type="molecule type" value="Genomic_DNA"/>
</dbReference>
<reference evidence="1" key="1">
    <citation type="submission" date="2023-07" db="EMBL/GenBank/DDBJ databases">
        <authorList>
            <consortium name="AG Swart"/>
            <person name="Singh M."/>
            <person name="Singh A."/>
            <person name="Seah K."/>
            <person name="Emmerich C."/>
        </authorList>
    </citation>
    <scope>NUCLEOTIDE SEQUENCE</scope>
    <source>
        <strain evidence="1">DP1</strain>
    </source>
</reference>
<comment type="caution">
    <text evidence="1">The sequence shown here is derived from an EMBL/GenBank/DDBJ whole genome shotgun (WGS) entry which is preliminary data.</text>
</comment>
<dbReference type="AlphaFoldDB" id="A0AAD1UKB6"/>
<evidence type="ECO:0000313" key="1">
    <source>
        <dbReference type="EMBL" id="CAI2368838.1"/>
    </source>
</evidence>
<name>A0AAD1UKB6_EUPCR</name>
<gene>
    <name evidence="1" type="ORF">ECRASSUSDP1_LOCUS10134</name>
</gene>
<keyword evidence="2" id="KW-1185">Reference proteome</keyword>
<proteinExistence type="predicted"/>
<dbReference type="Proteomes" id="UP001295684">
    <property type="component" value="Unassembled WGS sequence"/>
</dbReference>